<dbReference type="InterPro" id="IPR001650">
    <property type="entry name" value="Helicase_C-like"/>
</dbReference>
<dbReference type="CDD" id="cd18793">
    <property type="entry name" value="SF2_C_SNF"/>
    <property type="match status" value="1"/>
</dbReference>
<keyword evidence="6" id="KW-0067">ATP-binding</keyword>
<dbReference type="GO" id="GO:0005524">
    <property type="term" value="F:ATP binding"/>
    <property type="evidence" value="ECO:0007669"/>
    <property type="project" value="UniProtKB-KW"/>
</dbReference>
<dbReference type="HOGENOM" id="CLU_234252_0_0_1"/>
<dbReference type="STRING" id="1284197.S7ZYA0"/>
<dbReference type="OMA" id="YDEGHEN"/>
<gene>
    <name evidence="13" type="ORF">H072_11233</name>
</gene>
<dbReference type="Gene3D" id="3.40.50.300">
    <property type="entry name" value="P-loop containing nucleotide triphosphate hydrolases"/>
    <property type="match status" value="1"/>
</dbReference>
<dbReference type="GO" id="GO:0016887">
    <property type="term" value="F:ATP hydrolysis activity"/>
    <property type="evidence" value="ECO:0007669"/>
    <property type="project" value="InterPro"/>
</dbReference>
<dbReference type="InterPro" id="IPR013761">
    <property type="entry name" value="SAM/pointed_sf"/>
</dbReference>
<dbReference type="InterPro" id="IPR001660">
    <property type="entry name" value="SAM"/>
</dbReference>
<dbReference type="GO" id="GO:0005634">
    <property type="term" value="C:nucleus"/>
    <property type="evidence" value="ECO:0007669"/>
    <property type="project" value="UniProtKB-SubCell"/>
</dbReference>
<evidence type="ECO:0000259" key="12">
    <source>
        <dbReference type="PROSITE" id="PS51194"/>
    </source>
</evidence>
<evidence type="ECO:0000256" key="3">
    <source>
        <dbReference type="ARBA" id="ARBA00022741"/>
    </source>
</evidence>
<accession>S7ZYA0</accession>
<dbReference type="EMBL" id="AQGS01001161">
    <property type="protein sequence ID" value="EPS35404.1"/>
    <property type="molecule type" value="Genomic_DNA"/>
</dbReference>
<dbReference type="InterPro" id="IPR000330">
    <property type="entry name" value="SNF2_N"/>
</dbReference>
<organism evidence="13 14">
    <name type="scientific">Dactylellina haptotyla (strain CBS 200.50)</name>
    <name type="common">Nematode-trapping fungus</name>
    <name type="synonym">Monacrosporium haptotylum</name>
    <dbReference type="NCBI Taxonomy" id="1284197"/>
    <lineage>
        <taxon>Eukaryota</taxon>
        <taxon>Fungi</taxon>
        <taxon>Dikarya</taxon>
        <taxon>Ascomycota</taxon>
        <taxon>Pezizomycotina</taxon>
        <taxon>Orbiliomycetes</taxon>
        <taxon>Orbiliales</taxon>
        <taxon>Orbiliaceae</taxon>
        <taxon>Dactylellina</taxon>
    </lineage>
</organism>
<dbReference type="Pfam" id="PF00271">
    <property type="entry name" value="Helicase_C"/>
    <property type="match status" value="1"/>
</dbReference>
<dbReference type="InterPro" id="IPR038718">
    <property type="entry name" value="SNF2-like_sf"/>
</dbReference>
<keyword evidence="4" id="KW-0378">Hydrolase</keyword>
<evidence type="ECO:0000256" key="1">
    <source>
        <dbReference type="ARBA" id="ARBA00004123"/>
    </source>
</evidence>
<feature type="region of interest" description="Disordered" evidence="9">
    <location>
        <begin position="836"/>
        <end position="856"/>
    </location>
</feature>
<evidence type="ECO:0000256" key="2">
    <source>
        <dbReference type="ARBA" id="ARBA00007025"/>
    </source>
</evidence>
<dbReference type="PROSITE" id="PS51194">
    <property type="entry name" value="HELICASE_CTER"/>
    <property type="match status" value="1"/>
</dbReference>
<evidence type="ECO:0000256" key="7">
    <source>
        <dbReference type="ARBA" id="ARBA00023125"/>
    </source>
</evidence>
<dbReference type="InterPro" id="IPR044574">
    <property type="entry name" value="ARIP4-like"/>
</dbReference>
<feature type="compositionally biased region" description="Polar residues" evidence="9">
    <location>
        <begin position="836"/>
        <end position="851"/>
    </location>
</feature>
<dbReference type="InterPro" id="IPR056026">
    <property type="entry name" value="DUF7607"/>
</dbReference>
<dbReference type="InterPro" id="IPR027417">
    <property type="entry name" value="P-loop_NTPase"/>
</dbReference>
<dbReference type="InterPro" id="IPR049730">
    <property type="entry name" value="SNF2/RAD54-like_C"/>
</dbReference>
<dbReference type="PANTHER" id="PTHR45797:SF1">
    <property type="entry name" value="HELICASE ARIP4"/>
    <property type="match status" value="1"/>
</dbReference>
<keyword evidence="7" id="KW-0238">DNA-binding</keyword>
<keyword evidence="8" id="KW-0539">Nucleus</keyword>
<dbReference type="SUPFAM" id="SSF52540">
    <property type="entry name" value="P-loop containing nucleoside triphosphate hydrolases"/>
    <property type="match status" value="2"/>
</dbReference>
<protein>
    <submittedName>
        <fullName evidence="13">Uncharacterized protein</fullName>
    </submittedName>
</protein>
<comment type="subcellular location">
    <subcellularLocation>
        <location evidence="1">Nucleus</location>
    </subcellularLocation>
</comment>
<dbReference type="Pfam" id="PF00176">
    <property type="entry name" value="SNF2-rel_dom"/>
    <property type="match status" value="1"/>
</dbReference>
<evidence type="ECO:0000313" key="14">
    <source>
        <dbReference type="Proteomes" id="UP000015100"/>
    </source>
</evidence>
<evidence type="ECO:0000256" key="5">
    <source>
        <dbReference type="ARBA" id="ARBA00022806"/>
    </source>
</evidence>
<dbReference type="OrthoDB" id="2020972at2759"/>
<feature type="region of interest" description="Disordered" evidence="9">
    <location>
        <begin position="1893"/>
        <end position="1981"/>
    </location>
</feature>
<dbReference type="Gene3D" id="3.40.50.10810">
    <property type="entry name" value="Tandem AAA-ATPase domain"/>
    <property type="match status" value="1"/>
</dbReference>
<dbReference type="eggNOG" id="KOG1015">
    <property type="taxonomic scope" value="Eukaryota"/>
</dbReference>
<feature type="compositionally biased region" description="Basic and acidic residues" evidence="9">
    <location>
        <begin position="1108"/>
        <end position="1124"/>
    </location>
</feature>
<dbReference type="Gene3D" id="1.10.150.50">
    <property type="entry name" value="Transcription Factor, Ets-1"/>
    <property type="match status" value="1"/>
</dbReference>
<dbReference type="GO" id="GO:0003677">
    <property type="term" value="F:DNA binding"/>
    <property type="evidence" value="ECO:0007669"/>
    <property type="project" value="UniProtKB-KW"/>
</dbReference>
<evidence type="ECO:0000259" key="11">
    <source>
        <dbReference type="PROSITE" id="PS51192"/>
    </source>
</evidence>
<name>S7ZYA0_DACHA</name>
<feature type="compositionally biased region" description="Basic and acidic residues" evidence="9">
    <location>
        <begin position="1168"/>
        <end position="1204"/>
    </location>
</feature>
<feature type="region of interest" description="Disordered" evidence="9">
    <location>
        <begin position="631"/>
        <end position="681"/>
    </location>
</feature>
<feature type="region of interest" description="Disordered" evidence="9">
    <location>
        <begin position="1597"/>
        <end position="1622"/>
    </location>
</feature>
<evidence type="ECO:0000313" key="13">
    <source>
        <dbReference type="EMBL" id="EPS35404.1"/>
    </source>
</evidence>
<dbReference type="InterPro" id="IPR014001">
    <property type="entry name" value="Helicase_ATP-bd"/>
</dbReference>
<keyword evidence="5" id="KW-0347">Helicase</keyword>
<feature type="compositionally biased region" description="Polar residues" evidence="9">
    <location>
        <begin position="1901"/>
        <end position="1921"/>
    </location>
</feature>
<reference evidence="14" key="2">
    <citation type="submission" date="2013-04" db="EMBL/GenBank/DDBJ databases">
        <title>Genomic mechanisms accounting for the adaptation to parasitism in nematode-trapping fungi.</title>
        <authorList>
            <person name="Ahren D.G."/>
        </authorList>
    </citation>
    <scope>NUCLEOTIDE SEQUENCE [LARGE SCALE GENOMIC DNA]</scope>
    <source>
        <strain evidence="14">CBS 200.50</strain>
    </source>
</reference>
<evidence type="ECO:0000259" key="10">
    <source>
        <dbReference type="PROSITE" id="PS50105"/>
    </source>
</evidence>
<dbReference type="PANTHER" id="PTHR45797">
    <property type="entry name" value="RAD54-LIKE"/>
    <property type="match status" value="1"/>
</dbReference>
<evidence type="ECO:0000256" key="8">
    <source>
        <dbReference type="ARBA" id="ARBA00023242"/>
    </source>
</evidence>
<reference evidence="13 14" key="1">
    <citation type="journal article" date="2013" name="PLoS Genet.">
        <title>Genomic mechanisms accounting for the adaptation to parasitism in nematode-trapping fungi.</title>
        <authorList>
            <person name="Meerupati T."/>
            <person name="Andersson K.M."/>
            <person name="Friman E."/>
            <person name="Kumar D."/>
            <person name="Tunlid A."/>
            <person name="Ahren D."/>
        </authorList>
    </citation>
    <scope>NUCLEOTIDE SEQUENCE [LARGE SCALE GENOMIC DNA]</scope>
    <source>
        <strain evidence="13 14">CBS 200.50</strain>
    </source>
</reference>
<dbReference type="PROSITE" id="PS51192">
    <property type="entry name" value="HELICASE_ATP_BIND_1"/>
    <property type="match status" value="1"/>
</dbReference>
<feature type="compositionally biased region" description="Basic residues" evidence="9">
    <location>
        <begin position="634"/>
        <end position="644"/>
    </location>
</feature>
<dbReference type="Pfam" id="PF24580">
    <property type="entry name" value="DUF7607"/>
    <property type="match status" value="1"/>
</dbReference>
<evidence type="ECO:0000256" key="4">
    <source>
        <dbReference type="ARBA" id="ARBA00022801"/>
    </source>
</evidence>
<evidence type="ECO:0000256" key="9">
    <source>
        <dbReference type="SAM" id="MobiDB-lite"/>
    </source>
</evidence>
<dbReference type="SUPFAM" id="SSF47769">
    <property type="entry name" value="SAM/Pointed domain"/>
    <property type="match status" value="1"/>
</dbReference>
<feature type="compositionally biased region" description="Low complexity" evidence="9">
    <location>
        <begin position="1608"/>
        <end position="1622"/>
    </location>
</feature>
<feature type="compositionally biased region" description="Polar residues" evidence="9">
    <location>
        <begin position="1142"/>
        <end position="1160"/>
    </location>
</feature>
<keyword evidence="14" id="KW-1185">Reference proteome</keyword>
<comment type="caution">
    <text evidence="13">The sequence shown here is derived from an EMBL/GenBank/DDBJ whole genome shotgun (WGS) entry which is preliminary data.</text>
</comment>
<dbReference type="GO" id="GO:0004386">
    <property type="term" value="F:helicase activity"/>
    <property type="evidence" value="ECO:0007669"/>
    <property type="project" value="UniProtKB-KW"/>
</dbReference>
<feature type="compositionally biased region" description="Polar residues" evidence="9">
    <location>
        <begin position="1959"/>
        <end position="1975"/>
    </location>
</feature>
<dbReference type="SMART" id="SM00487">
    <property type="entry name" value="DEXDc"/>
    <property type="match status" value="1"/>
</dbReference>
<dbReference type="Proteomes" id="UP000015100">
    <property type="component" value="Unassembled WGS sequence"/>
</dbReference>
<proteinExistence type="inferred from homology"/>
<feature type="domain" description="Helicase ATP-binding" evidence="11">
    <location>
        <begin position="1245"/>
        <end position="1463"/>
    </location>
</feature>
<comment type="similarity">
    <text evidence="2">Belongs to the SNF2/RAD54 helicase family.</text>
</comment>
<keyword evidence="3" id="KW-0547">Nucleotide-binding</keyword>
<sequence>MTVVPAPKYPWDWTSHDVVEYLARRAHLEIYFKSEPLRATFIENEINGLVLLDESFTEQTLRNDLGIKQVGIRIGIWRVINDLRQTYHRRPSIDLVDNLLLPPPGSPRDDSPEILQVPETTVINFGPLNAQLVVPEVHRSAALFSTPGPSRLITRTPHSIFKEKEDVPIEAEHSIQSFDLPTPESPTPFHEGQEHFDSDEELPLSQALSNVNIHNGDDVSTLGSTEMELSFSESVRVDGLDELFNDFIATNNADEVDMAEATQLPESVPITPQPSPKHVPRELQIKRVPKRPLAKSSSPVEGHSVIRRRTSRAKPYLSRGSLTAQDVTIVADLSDSDDFVIRGGKSPAGITRSVNGLMKARLRTKVVDKKIDGKRHIAHANITVRHIQKHQRNPITVINEDEGVRLGQDIKRYIHEFPELDVMGQVYRQKKDRAVFLDLVSEKNDMRLIDPYKKSIGDGYYDDLKEKYIAIQSRDPTHVRIQYDNGDESPGLDSDTLLEIEHDMNPKPPPPTPNRKQLAIEQIQKVWEDAKKAVIQKWREDRLPALERMKYGIWKRARKGEYDESNRNVREELGKNILKKLELKDRLEAQLVEFCDGKWYSASKLQRQMKSNSGQSIRDLEEYLWRISILPGKRPPKPPPRQRSRMSQVIPASQPFELEGDNMDEEDLGDEDSGMEESDELDEGLDGFIVDDDVYDSGHENLRAENEALLAEHKNRFQKVAADVVMDEADSQIEETVPGPDIVLSDARRPTPADTEDAMVTGVSEGEDVPTEARPMNIDKGKGVAKKNSDSLKWFDNFSDYPPPAPVLEDTTAISLLGDVDFVPPSVSGPFTITYNETPGESSNRPVSTSPVKIKTERASPSASLIAVTSAGVIDLTMDTPPASPGLPAASTSKSASGYRNPGLLKLIESDLESDLQIQKAIENSLKERDTNSTPRALPQRSTPSSSSVPTRPKEPINICQGGSESPSWMSALQGFYTKKPWIMAYMRDVARRVTNKRTPESLETRLVMFLVTGKDAEIASLGLTPREDLAHRYLARVYFKWSYPNKKAGKLDKDMRAKLSVETNVNRFLRELTPILDRIVEYEGAMPSEPAIERQSPVPDFMILGHENTEDGSTNKEKGKERASLLSLSPPPESDTEQSARDFSQSSARHSSPPDSQSSKPRHVVKHREVKESAATVAHRETQKKEMKNTRKRELQQEKSGKKGEIINLGHYAPHDPVYFPSFSKLEQLYEFQKEGIQFLWKSLILAKARRGALLAHTMGMGKTRQVATFLGAYAETAQSENPRMYGQIPDELKHVRVVVVAPAGLLDNWDEEITKWRIDHLQRVYVISSKSNGREQSSDMIKKWANDGTTLLIGYETLRSLIKKSPEYSPVSASKKPKATNEPKQNMCDEELAHNNHIADLLLNTPSIVVADEAHRIKNSDSDLAKIFSKFKTKTRIAMTGSPLSNNLTDYYNLIYWIDKDYAGKETDFNSKFKLPIQDGLFHDSTPTQVSNSRVLQKHLITTWGQKMHRVSLANIQGIRNMLPDKTEFMITLPLTTLQYQIYDLYTSKVRTKMSSEVSNFFKFIQDLSILLSHPEILWKSLQEKFNNSNTRKTITPAKKESSRVSIASPDPTSADDAASNGEDLVAETTEENTLGEVEGSVFAKVKAVVERRGLDLSLLDHSYRIVALLKILNSCIEIKEKVLVFSQSVKTLNYIAEILKRRRIAYNMLHGDVKSGKRQDITREFSSSDTYVFLISTKAGGLGLNIQSASRIIMFDCLFSPQDEEQAVGRAYRLGQKKHVFVYRFRIGGTYEDIKHNNSLLKMSLAMRMVDKKEPIREASKTKVHDWFKPPHILEDVDMDLESFRGKDPKVLDGLLGEMWIKGLNTQNTYDMQQDEPLTEKEEQEYKKLVEEEEAKRNSVTSPTGPTETSKTAHSSTPKRVPSTVDAAGEPSRPPLTTPKPRKKRDSATGPPATPVTPSIARSQASPSNSGSPVLVLR</sequence>
<dbReference type="PROSITE" id="PS50105">
    <property type="entry name" value="SAM_DOMAIN"/>
    <property type="match status" value="1"/>
</dbReference>
<feature type="domain" description="SAM" evidence="10">
    <location>
        <begin position="13"/>
        <end position="86"/>
    </location>
</feature>
<feature type="region of interest" description="Disordered" evidence="9">
    <location>
        <begin position="1104"/>
        <end position="1204"/>
    </location>
</feature>
<feature type="compositionally biased region" description="Acidic residues" evidence="9">
    <location>
        <begin position="658"/>
        <end position="681"/>
    </location>
</feature>
<feature type="region of interest" description="Disordered" evidence="9">
    <location>
        <begin position="923"/>
        <end position="963"/>
    </location>
</feature>
<feature type="compositionally biased region" description="Low complexity" evidence="9">
    <location>
        <begin position="939"/>
        <end position="951"/>
    </location>
</feature>
<evidence type="ECO:0000256" key="6">
    <source>
        <dbReference type="ARBA" id="ARBA00022840"/>
    </source>
</evidence>
<feature type="domain" description="Helicase C-terminal" evidence="12">
    <location>
        <begin position="1673"/>
        <end position="1831"/>
    </location>
</feature>
<dbReference type="SMART" id="SM00490">
    <property type="entry name" value="HELICc"/>
    <property type="match status" value="1"/>
</dbReference>